<dbReference type="AlphaFoldDB" id="A0A6L3ZJT5"/>
<reference evidence="1 2" key="1">
    <citation type="submission" date="2019-10" db="EMBL/GenBank/DDBJ databases">
        <title>Genome sequence of Phaeocystidibacter marisrubri JCM30614 (type strain).</title>
        <authorList>
            <person name="Bowman J.P."/>
        </authorList>
    </citation>
    <scope>NUCLEOTIDE SEQUENCE [LARGE SCALE GENOMIC DNA]</scope>
    <source>
        <strain evidence="1 2">JCM 30614</strain>
    </source>
</reference>
<protein>
    <submittedName>
        <fullName evidence="1">Uncharacterized protein</fullName>
    </submittedName>
</protein>
<accession>A0A6L3ZJT5</accession>
<gene>
    <name evidence="1" type="ORF">F8C82_07090</name>
</gene>
<name>A0A6L3ZJT5_9FLAO</name>
<evidence type="ECO:0000313" key="2">
    <source>
        <dbReference type="Proteomes" id="UP000484164"/>
    </source>
</evidence>
<dbReference type="OrthoDB" id="680635at2"/>
<comment type="caution">
    <text evidence="1">The sequence shown here is derived from an EMBL/GenBank/DDBJ whole genome shotgun (WGS) entry which is preliminary data.</text>
</comment>
<dbReference type="RefSeq" id="WP_151692849.1">
    <property type="nucleotide sequence ID" value="NZ_BMGX01000002.1"/>
</dbReference>
<keyword evidence="2" id="KW-1185">Reference proteome</keyword>
<dbReference type="EMBL" id="WBVQ01000001">
    <property type="protein sequence ID" value="KAB2818161.1"/>
    <property type="molecule type" value="Genomic_DNA"/>
</dbReference>
<dbReference type="Proteomes" id="UP000484164">
    <property type="component" value="Unassembled WGS sequence"/>
</dbReference>
<evidence type="ECO:0000313" key="1">
    <source>
        <dbReference type="EMBL" id="KAB2818161.1"/>
    </source>
</evidence>
<proteinExistence type="predicted"/>
<sequence>MKRQILSIVLLIAFAAPAAVSYLYLKSRQREVKREVKRMMLAGMDESELVHLSFSKREAEDLKWEHATEFEWNQTMYDVVRSSNQGDSVYYVCYRDEAESKLKRQLATLLIDIHKKDPTQQDQLVLIKDFYSSLYKDNFTVQFTQPLSLSSTHNTAYAMHLSSGHINICSPPPLFVATCQS</sequence>
<organism evidence="1 2">
    <name type="scientific">Phaeocystidibacter marisrubri</name>
    <dbReference type="NCBI Taxonomy" id="1577780"/>
    <lineage>
        <taxon>Bacteria</taxon>
        <taxon>Pseudomonadati</taxon>
        <taxon>Bacteroidota</taxon>
        <taxon>Flavobacteriia</taxon>
        <taxon>Flavobacteriales</taxon>
        <taxon>Phaeocystidibacteraceae</taxon>
        <taxon>Phaeocystidibacter</taxon>
    </lineage>
</organism>